<keyword evidence="3" id="KW-1185">Reference proteome</keyword>
<dbReference type="AlphaFoldDB" id="A0A7K1U7D9"/>
<protein>
    <recommendedName>
        <fullName evidence="4">Outer membrane protein beta-barrel domain-containing protein</fullName>
    </recommendedName>
</protein>
<comment type="caution">
    <text evidence="2">The sequence shown here is derived from an EMBL/GenBank/DDBJ whole genome shotgun (WGS) entry which is preliminary data.</text>
</comment>
<evidence type="ECO:0000313" key="2">
    <source>
        <dbReference type="EMBL" id="MVT10272.1"/>
    </source>
</evidence>
<evidence type="ECO:0000256" key="1">
    <source>
        <dbReference type="SAM" id="SignalP"/>
    </source>
</evidence>
<reference evidence="2 3" key="1">
    <citation type="submission" date="2019-12" db="EMBL/GenBank/DDBJ databases">
        <title>Chitinophaga sp. strain ysch24 (GDMCC 1.1355), whole genome shotgun sequence.</title>
        <authorList>
            <person name="Zhang X."/>
        </authorList>
    </citation>
    <scope>NUCLEOTIDE SEQUENCE [LARGE SCALE GENOMIC DNA]</scope>
    <source>
        <strain evidence="3">ysch24</strain>
    </source>
</reference>
<sequence length="206" mass="22506">MKKTFWLVTLCLAGAKVSFAQHFSHGVGLGYSAEFADNIKTRTSTIITYSPRINVSETENTSVSVGIPLSIGISNTFKAGYSHDNDSTYDYGYSTGFILNVPVMVNFNIGAGSVPGNQKRTGFFAGAGYAYNLSTVNTFTPNEYGPEYEFSRRETKGNSGPAANFGVRIGVGSLRRRHNIEIKTSYMRAISSRKLNVIGLNCLFNF</sequence>
<dbReference type="Proteomes" id="UP000461730">
    <property type="component" value="Unassembled WGS sequence"/>
</dbReference>
<dbReference type="EMBL" id="WRXN01000008">
    <property type="protein sequence ID" value="MVT10272.1"/>
    <property type="molecule type" value="Genomic_DNA"/>
</dbReference>
<organism evidence="2 3">
    <name type="scientific">Chitinophaga tropicalis</name>
    <dbReference type="NCBI Taxonomy" id="2683588"/>
    <lineage>
        <taxon>Bacteria</taxon>
        <taxon>Pseudomonadati</taxon>
        <taxon>Bacteroidota</taxon>
        <taxon>Chitinophagia</taxon>
        <taxon>Chitinophagales</taxon>
        <taxon>Chitinophagaceae</taxon>
        <taxon>Chitinophaga</taxon>
    </lineage>
</organism>
<proteinExistence type="predicted"/>
<name>A0A7K1U7D9_9BACT</name>
<evidence type="ECO:0000313" key="3">
    <source>
        <dbReference type="Proteomes" id="UP000461730"/>
    </source>
</evidence>
<evidence type="ECO:0008006" key="4">
    <source>
        <dbReference type="Google" id="ProtNLM"/>
    </source>
</evidence>
<gene>
    <name evidence="2" type="ORF">GO493_18515</name>
</gene>
<accession>A0A7K1U7D9</accession>
<feature type="chain" id="PRO_5029565832" description="Outer membrane protein beta-barrel domain-containing protein" evidence="1">
    <location>
        <begin position="21"/>
        <end position="206"/>
    </location>
</feature>
<keyword evidence="1" id="KW-0732">Signal</keyword>
<dbReference type="RefSeq" id="WP_157307719.1">
    <property type="nucleotide sequence ID" value="NZ_WRXN01000008.1"/>
</dbReference>
<feature type="signal peptide" evidence="1">
    <location>
        <begin position="1"/>
        <end position="20"/>
    </location>
</feature>